<evidence type="ECO:0000313" key="3">
    <source>
        <dbReference type="Proteomes" id="UP000257143"/>
    </source>
</evidence>
<name>A0A3D8PPQ0_9BACI</name>
<dbReference type="EMBL" id="PIOC01000021">
    <property type="protein sequence ID" value="RDW17189.1"/>
    <property type="molecule type" value="Genomic_DNA"/>
</dbReference>
<feature type="domain" description="N-acetyltransferase" evidence="1">
    <location>
        <begin position="29"/>
        <end position="187"/>
    </location>
</feature>
<dbReference type="PANTHER" id="PTHR43441:SF3">
    <property type="entry name" value="ACETYLTRANSFERASE"/>
    <property type="match status" value="1"/>
</dbReference>
<keyword evidence="2" id="KW-0808">Transferase</keyword>
<dbReference type="GO" id="GO:1990189">
    <property type="term" value="F:protein N-terminal-serine acetyltransferase activity"/>
    <property type="evidence" value="ECO:0007669"/>
    <property type="project" value="TreeGrafter"/>
</dbReference>
<protein>
    <submittedName>
        <fullName evidence="2">GNAT family N-acetyltransferase</fullName>
    </submittedName>
</protein>
<dbReference type="InterPro" id="IPR016181">
    <property type="entry name" value="Acyl_CoA_acyltransferase"/>
</dbReference>
<keyword evidence="3" id="KW-1185">Reference proteome</keyword>
<dbReference type="PANTHER" id="PTHR43441">
    <property type="entry name" value="RIBOSOMAL-PROTEIN-SERINE ACETYLTRANSFERASE"/>
    <property type="match status" value="1"/>
</dbReference>
<reference evidence="3" key="1">
    <citation type="submission" date="2017-11" db="EMBL/GenBank/DDBJ databases">
        <authorList>
            <person name="Zhu W."/>
        </authorList>
    </citation>
    <scope>NUCLEOTIDE SEQUENCE [LARGE SCALE GENOMIC DNA]</scope>
    <source>
        <strain evidence="3">CAU 1183</strain>
    </source>
</reference>
<dbReference type="PROSITE" id="PS51186">
    <property type="entry name" value="GNAT"/>
    <property type="match status" value="1"/>
</dbReference>
<evidence type="ECO:0000259" key="1">
    <source>
        <dbReference type="PROSITE" id="PS51186"/>
    </source>
</evidence>
<dbReference type="AlphaFoldDB" id="A0A3D8PPQ0"/>
<sequence>MNPILIDFSHEFHTERLFIRMALPGDGKVVYDAMNASRQDLNKWLEFALFEQTLEQVEQMVREAHIHFLKRIELRFHIFHKKTGEFIGSASLHHINWSVPKFEIGYWIDSRQSGKGYMLEAIEGLTFYAFYALRANRVEILCDSKNVKSRAIPERLGYTLEGTLRNDSMSIDRQELRDSCIYAKIREISN</sequence>
<dbReference type="OrthoDB" id="9799321at2"/>
<dbReference type="InterPro" id="IPR051908">
    <property type="entry name" value="Ribosomal_N-acetyltransferase"/>
</dbReference>
<gene>
    <name evidence="2" type="ORF">CWR48_14655</name>
</gene>
<dbReference type="SUPFAM" id="SSF55729">
    <property type="entry name" value="Acyl-CoA N-acyltransferases (Nat)"/>
    <property type="match status" value="1"/>
</dbReference>
<dbReference type="RefSeq" id="WP_115774115.1">
    <property type="nucleotide sequence ID" value="NZ_PIOC01000021.1"/>
</dbReference>
<dbReference type="GO" id="GO:0008999">
    <property type="term" value="F:protein-N-terminal-alanine acetyltransferase activity"/>
    <property type="evidence" value="ECO:0007669"/>
    <property type="project" value="TreeGrafter"/>
</dbReference>
<dbReference type="InterPro" id="IPR000182">
    <property type="entry name" value="GNAT_dom"/>
</dbReference>
<dbReference type="GO" id="GO:0005737">
    <property type="term" value="C:cytoplasm"/>
    <property type="evidence" value="ECO:0007669"/>
    <property type="project" value="TreeGrafter"/>
</dbReference>
<accession>A0A3D8PPQ0</accession>
<proteinExistence type="predicted"/>
<dbReference type="Gene3D" id="3.40.630.30">
    <property type="match status" value="1"/>
</dbReference>
<evidence type="ECO:0000313" key="2">
    <source>
        <dbReference type="EMBL" id="RDW17189.1"/>
    </source>
</evidence>
<dbReference type="Pfam" id="PF13302">
    <property type="entry name" value="Acetyltransf_3"/>
    <property type="match status" value="1"/>
</dbReference>
<dbReference type="Proteomes" id="UP000257143">
    <property type="component" value="Unassembled WGS sequence"/>
</dbReference>
<comment type="caution">
    <text evidence="2">The sequence shown here is derived from an EMBL/GenBank/DDBJ whole genome shotgun (WGS) entry which is preliminary data.</text>
</comment>
<organism evidence="2 3">
    <name type="scientific">Oceanobacillus arenosus</name>
    <dbReference type="NCBI Taxonomy" id="1229153"/>
    <lineage>
        <taxon>Bacteria</taxon>
        <taxon>Bacillati</taxon>
        <taxon>Bacillota</taxon>
        <taxon>Bacilli</taxon>
        <taxon>Bacillales</taxon>
        <taxon>Bacillaceae</taxon>
        <taxon>Oceanobacillus</taxon>
    </lineage>
</organism>